<evidence type="ECO:0000313" key="1">
    <source>
        <dbReference type="EMBL" id="MBX44440.1"/>
    </source>
</evidence>
<proteinExistence type="predicted"/>
<protein>
    <submittedName>
        <fullName evidence="1">Uncharacterized protein</fullName>
    </submittedName>
</protein>
<dbReference type="EMBL" id="GGEC01063956">
    <property type="protein sequence ID" value="MBX44440.1"/>
    <property type="molecule type" value="Transcribed_RNA"/>
</dbReference>
<reference evidence="1" key="1">
    <citation type="submission" date="2018-02" db="EMBL/GenBank/DDBJ databases">
        <title>Rhizophora mucronata_Transcriptome.</title>
        <authorList>
            <person name="Meera S.P."/>
            <person name="Sreeshan A."/>
            <person name="Augustine A."/>
        </authorList>
    </citation>
    <scope>NUCLEOTIDE SEQUENCE</scope>
    <source>
        <tissue evidence="1">Leaf</tissue>
    </source>
</reference>
<organism evidence="1">
    <name type="scientific">Rhizophora mucronata</name>
    <name type="common">Asiatic mangrove</name>
    <dbReference type="NCBI Taxonomy" id="61149"/>
    <lineage>
        <taxon>Eukaryota</taxon>
        <taxon>Viridiplantae</taxon>
        <taxon>Streptophyta</taxon>
        <taxon>Embryophyta</taxon>
        <taxon>Tracheophyta</taxon>
        <taxon>Spermatophyta</taxon>
        <taxon>Magnoliopsida</taxon>
        <taxon>eudicotyledons</taxon>
        <taxon>Gunneridae</taxon>
        <taxon>Pentapetalae</taxon>
        <taxon>rosids</taxon>
        <taxon>fabids</taxon>
        <taxon>Malpighiales</taxon>
        <taxon>Rhizophoraceae</taxon>
        <taxon>Rhizophora</taxon>
    </lineage>
</organism>
<accession>A0A2P2NPX0</accession>
<sequence>MCKGPDISEFGLF</sequence>
<name>A0A2P2NPX0_RHIMU</name>